<feature type="domain" description="Sugar 3,4-ketoisomerase QdtA cupin" evidence="1">
    <location>
        <begin position="1"/>
        <end position="129"/>
    </location>
</feature>
<dbReference type="InterPro" id="IPR011051">
    <property type="entry name" value="RmlC_Cupin_sf"/>
</dbReference>
<protein>
    <submittedName>
        <fullName evidence="2">WxcM-like domain-containing protein</fullName>
    </submittedName>
</protein>
<sequence>MDIKFIPLQTHGDDRGSLVALEEDHNIPFKIKRVYYIFDTKKGVHRGFHAHKNLKQVVIAVRGKCKFKLDNGTESVEVLLDDPTQGLLIESFIWREMYDFSEDCVLMVLADSHYDEQDYIRDYDAFLKLSNTDK</sequence>
<name>A0ABS0ZPP6_9ENTR</name>
<dbReference type="InterPro" id="IPR014710">
    <property type="entry name" value="RmlC-like_jellyroll"/>
</dbReference>
<dbReference type="CDD" id="cd20292">
    <property type="entry name" value="cupin_QdtA-like"/>
    <property type="match status" value="1"/>
</dbReference>
<keyword evidence="3" id="KW-1185">Reference proteome</keyword>
<comment type="caution">
    <text evidence="2">The sequence shown here is derived from an EMBL/GenBank/DDBJ whole genome shotgun (WGS) entry which is preliminary data.</text>
</comment>
<reference evidence="2 3" key="1">
    <citation type="submission" date="2020-11" db="EMBL/GenBank/DDBJ databases">
        <title>Enhanced detection system for hospital associated transmission using whole genome sequencing surveillance.</title>
        <authorList>
            <person name="Harrison L.H."/>
            <person name="Van Tyne D."/>
            <person name="Marsh J.W."/>
            <person name="Griffith M.P."/>
            <person name="Snyder D.J."/>
            <person name="Cooper V.S."/>
            <person name="Mustapha M."/>
        </authorList>
    </citation>
    <scope>NUCLEOTIDE SEQUENCE [LARGE SCALE GENOMIC DNA]</scope>
    <source>
        <strain evidence="2 3">CB00117</strain>
    </source>
</reference>
<gene>
    <name evidence="2" type="ORF">I6M88_07375</name>
</gene>
<dbReference type="EMBL" id="JADWND010000003">
    <property type="protein sequence ID" value="MBJ8380795.1"/>
    <property type="molecule type" value="Genomic_DNA"/>
</dbReference>
<proteinExistence type="predicted"/>
<evidence type="ECO:0000259" key="1">
    <source>
        <dbReference type="Pfam" id="PF05523"/>
    </source>
</evidence>
<dbReference type="Gene3D" id="2.60.120.10">
    <property type="entry name" value="Jelly Rolls"/>
    <property type="match status" value="1"/>
</dbReference>
<dbReference type="InterPro" id="IPR008894">
    <property type="entry name" value="QdtA_cupin_dom"/>
</dbReference>
<organism evidence="2 3">
    <name type="scientific">Citrobacter sedlakii</name>
    <dbReference type="NCBI Taxonomy" id="67826"/>
    <lineage>
        <taxon>Bacteria</taxon>
        <taxon>Pseudomonadati</taxon>
        <taxon>Pseudomonadota</taxon>
        <taxon>Gammaproteobacteria</taxon>
        <taxon>Enterobacterales</taxon>
        <taxon>Enterobacteriaceae</taxon>
        <taxon>Citrobacter</taxon>
        <taxon>Citrobacter freundii complex</taxon>
    </lineage>
</organism>
<evidence type="ECO:0000313" key="2">
    <source>
        <dbReference type="EMBL" id="MBJ8380795.1"/>
    </source>
</evidence>
<dbReference type="Pfam" id="PF05523">
    <property type="entry name" value="FdtA"/>
    <property type="match status" value="1"/>
</dbReference>
<dbReference type="Proteomes" id="UP000746649">
    <property type="component" value="Unassembled WGS sequence"/>
</dbReference>
<dbReference type="SUPFAM" id="SSF51182">
    <property type="entry name" value="RmlC-like cupins"/>
    <property type="match status" value="1"/>
</dbReference>
<accession>A0ABS0ZPP6</accession>
<evidence type="ECO:0000313" key="3">
    <source>
        <dbReference type="Proteomes" id="UP000746649"/>
    </source>
</evidence>